<feature type="domain" description="MAM" evidence="17">
    <location>
        <begin position="439"/>
        <end position="604"/>
    </location>
</feature>
<sequence length="604" mass="66006">MQYKATSSPRFLPSILEVKQVDKMKLLVLFAIFFLLGELDAKYKPKHLTDRLKKKLKKMKSAGGKIAAINEDVGMASRLYEGDIRVEPEELEKLKNKIKKIKKIKIKKLKSIIFKRNAMRNRVFVWRTKRIPYVFDADIVSAGTSNILSAMNIFATKTCIKWEPKTASDVKFVKFVKKDGCWSYVGKVGDSGGQELSVGDGCNYVPTILHEMMHAAGVNHEQSRPDRDEYVVINSANIMDGQEHNFQKVSPLSSDTFNLNYDYGSLMHYGKTDFSKNGQPTIQAKGDSNKALGQDNGMTELDIQKLNKLYDCDSPSSNAWSTWSSYGPCYLDSYSNKCVKMRQRFCTKEAVSQCPGASSNGVQNQFDETCTTCNGLVNGNWGSWSAWSTCSATCGGGTQQRTRSCDNPAPKNGGAKCAGTSSESQACNAQTCISSQVIHSCNFDGTTYPYSCGWQNGASNSVSPTESYYDWIETNEAASSTATGPSGDHTSGSGYFIIQTAYDLAPGSTGTYEKSGFQATSAACLDFWYHMKGANMGSLNVYVKTSSGSTKVWGVSGDKGSSWLNGKVTISSPVTYTIIFQAVRGSGTASDIALDDIKLSSLAC</sequence>
<protein>
    <recommendedName>
        <fullName evidence="16">Metalloendopeptidase</fullName>
        <ecNumber evidence="16">3.4.24.-</ecNumber>
    </recommendedName>
</protein>
<evidence type="ECO:0000256" key="4">
    <source>
        <dbReference type="ARBA" id="ARBA00022723"/>
    </source>
</evidence>
<dbReference type="CDD" id="cd04280">
    <property type="entry name" value="ZnMc_astacin_like"/>
    <property type="match status" value="1"/>
</dbReference>
<dbReference type="PROSITE" id="PS51864">
    <property type="entry name" value="ASTACIN"/>
    <property type="match status" value="1"/>
</dbReference>
<evidence type="ECO:0000256" key="10">
    <source>
        <dbReference type="ARBA" id="ARBA00023049"/>
    </source>
</evidence>
<evidence type="ECO:0000256" key="8">
    <source>
        <dbReference type="ARBA" id="ARBA00022833"/>
    </source>
</evidence>
<dbReference type="GO" id="GO:0008270">
    <property type="term" value="F:zinc ion binding"/>
    <property type="evidence" value="ECO:0007669"/>
    <property type="project" value="UniProtKB-UniRule"/>
</dbReference>
<dbReference type="SMART" id="SM00209">
    <property type="entry name" value="TSP1"/>
    <property type="match status" value="2"/>
</dbReference>
<keyword evidence="5" id="KW-0732">Signal</keyword>
<dbReference type="FunFam" id="2.20.100.10:FF:000007">
    <property type="entry name" value="Thrombospondin 1"/>
    <property type="match status" value="1"/>
</dbReference>
<evidence type="ECO:0000256" key="3">
    <source>
        <dbReference type="ARBA" id="ARBA00022692"/>
    </source>
</evidence>
<dbReference type="SUPFAM" id="SSF55486">
    <property type="entry name" value="Metalloproteases ('zincins'), catalytic domain"/>
    <property type="match status" value="1"/>
</dbReference>
<evidence type="ECO:0000256" key="2">
    <source>
        <dbReference type="ARBA" id="ARBA00022670"/>
    </source>
</evidence>
<keyword evidence="13" id="KW-1015">Disulfide bond</keyword>
<keyword evidence="19" id="KW-1185">Reference proteome</keyword>
<evidence type="ECO:0000256" key="16">
    <source>
        <dbReference type="RuleBase" id="RU361183"/>
    </source>
</evidence>
<evidence type="ECO:0000256" key="13">
    <source>
        <dbReference type="ARBA" id="ARBA00023157"/>
    </source>
</evidence>
<dbReference type="Pfam" id="PF00629">
    <property type="entry name" value="MAM"/>
    <property type="match status" value="1"/>
</dbReference>
<accession>A0A6P8IQS5</accession>
<dbReference type="Gene3D" id="2.60.120.200">
    <property type="match status" value="1"/>
</dbReference>
<organism evidence="19 20">
    <name type="scientific">Actinia tenebrosa</name>
    <name type="common">Australian red waratah sea anemone</name>
    <dbReference type="NCBI Taxonomy" id="6105"/>
    <lineage>
        <taxon>Eukaryota</taxon>
        <taxon>Metazoa</taxon>
        <taxon>Cnidaria</taxon>
        <taxon>Anthozoa</taxon>
        <taxon>Hexacorallia</taxon>
        <taxon>Actiniaria</taxon>
        <taxon>Actiniidae</taxon>
        <taxon>Actinia</taxon>
    </lineage>
</organism>
<dbReference type="AlphaFoldDB" id="A0A6P8IQS5"/>
<keyword evidence="3" id="KW-0812">Transmembrane</keyword>
<dbReference type="InterPro" id="IPR000884">
    <property type="entry name" value="TSP1_rpt"/>
</dbReference>
<comment type="caution">
    <text evidence="15">Lacks conserved residue(s) required for the propagation of feature annotation.</text>
</comment>
<dbReference type="PRINTS" id="PR00480">
    <property type="entry name" value="ASTACIN"/>
</dbReference>
<keyword evidence="11" id="KW-0472">Membrane</keyword>
<keyword evidence="8 15" id="KW-0862">Zinc</keyword>
<dbReference type="GeneID" id="116303371"/>
<keyword evidence="10 15" id="KW-0482">Metalloprotease</keyword>
<dbReference type="PROSITE" id="PS50060">
    <property type="entry name" value="MAM_2"/>
    <property type="match status" value="1"/>
</dbReference>
<dbReference type="OrthoDB" id="5965972at2759"/>
<evidence type="ECO:0000256" key="1">
    <source>
        <dbReference type="ARBA" id="ARBA00004167"/>
    </source>
</evidence>
<keyword evidence="9" id="KW-1133">Transmembrane helix</keyword>
<dbReference type="InParanoid" id="A0A6P8IQS5"/>
<dbReference type="FunFam" id="3.40.390.10:FF:000015">
    <property type="entry name" value="Meprin A subunit"/>
    <property type="match status" value="1"/>
</dbReference>
<evidence type="ECO:0000313" key="19">
    <source>
        <dbReference type="Proteomes" id="UP000515163"/>
    </source>
</evidence>
<dbReference type="EC" id="3.4.24.-" evidence="16"/>
<name>A0A6P8IQS5_ACTTE</name>
<comment type="subcellular location">
    <subcellularLocation>
        <location evidence="1">Membrane</location>
        <topology evidence="1">Single-pass membrane protein</topology>
    </subcellularLocation>
</comment>
<evidence type="ECO:0000256" key="14">
    <source>
        <dbReference type="ARBA" id="ARBA00023180"/>
    </source>
</evidence>
<dbReference type="Gene3D" id="2.20.100.10">
    <property type="entry name" value="Thrombospondin type-1 (TSP1) repeat"/>
    <property type="match status" value="1"/>
</dbReference>
<gene>
    <name evidence="20" type="primary">LOC116303371</name>
</gene>
<evidence type="ECO:0000256" key="9">
    <source>
        <dbReference type="ARBA" id="ARBA00022989"/>
    </source>
</evidence>
<keyword evidence="7 15" id="KW-0378">Hydrolase</keyword>
<proteinExistence type="predicted"/>
<dbReference type="InterPro" id="IPR034035">
    <property type="entry name" value="Astacin-like_dom"/>
</dbReference>
<dbReference type="InterPro" id="IPR006026">
    <property type="entry name" value="Peptidase_Metallo"/>
</dbReference>
<dbReference type="PRINTS" id="PR01705">
    <property type="entry name" value="TSP1REPEAT"/>
</dbReference>
<keyword evidence="2 15" id="KW-0645">Protease</keyword>
<evidence type="ECO:0000256" key="6">
    <source>
        <dbReference type="ARBA" id="ARBA00022737"/>
    </source>
</evidence>
<reference evidence="20" key="1">
    <citation type="submission" date="2025-08" db="UniProtKB">
        <authorList>
            <consortium name="RefSeq"/>
        </authorList>
    </citation>
    <scope>IDENTIFICATION</scope>
    <source>
        <tissue evidence="20">Tentacle</tissue>
    </source>
</reference>
<dbReference type="GO" id="GO:0004222">
    <property type="term" value="F:metalloendopeptidase activity"/>
    <property type="evidence" value="ECO:0007669"/>
    <property type="project" value="UniProtKB-UniRule"/>
</dbReference>
<dbReference type="SUPFAM" id="SSF82895">
    <property type="entry name" value="TSP-1 type 1 repeat"/>
    <property type="match status" value="1"/>
</dbReference>
<keyword evidence="6" id="KW-0677">Repeat</keyword>
<dbReference type="InterPro" id="IPR000998">
    <property type="entry name" value="MAM_dom"/>
</dbReference>
<feature type="binding site" evidence="15">
    <location>
        <position position="210"/>
    </location>
    <ligand>
        <name>Zn(2+)</name>
        <dbReference type="ChEBI" id="CHEBI:29105"/>
        <note>catalytic</note>
    </ligand>
</feature>
<dbReference type="SMART" id="SM00235">
    <property type="entry name" value="ZnMc"/>
    <property type="match status" value="1"/>
</dbReference>
<evidence type="ECO:0000259" key="18">
    <source>
        <dbReference type="PROSITE" id="PS51864"/>
    </source>
</evidence>
<feature type="domain" description="Peptidase M12A" evidence="18">
    <location>
        <begin position="117"/>
        <end position="313"/>
    </location>
</feature>
<evidence type="ECO:0000256" key="15">
    <source>
        <dbReference type="PROSITE-ProRule" id="PRU01211"/>
    </source>
</evidence>
<dbReference type="GO" id="GO:0016020">
    <property type="term" value="C:membrane"/>
    <property type="evidence" value="ECO:0007669"/>
    <property type="project" value="UniProtKB-SubCell"/>
</dbReference>
<dbReference type="Pfam" id="PF00090">
    <property type="entry name" value="TSP_1"/>
    <property type="match status" value="1"/>
</dbReference>
<keyword evidence="4 15" id="KW-0479">Metal-binding</keyword>
<dbReference type="PROSITE" id="PS50092">
    <property type="entry name" value="TSP1"/>
    <property type="match status" value="1"/>
</dbReference>
<keyword evidence="14" id="KW-0325">Glycoprotein</keyword>
<evidence type="ECO:0000256" key="12">
    <source>
        <dbReference type="ARBA" id="ARBA00023145"/>
    </source>
</evidence>
<dbReference type="InterPro" id="IPR024079">
    <property type="entry name" value="MetalloPept_cat_dom_sf"/>
</dbReference>
<dbReference type="PANTHER" id="PTHR10127:SF780">
    <property type="entry name" value="METALLOENDOPEPTIDASE"/>
    <property type="match status" value="1"/>
</dbReference>
<dbReference type="GO" id="GO:0006508">
    <property type="term" value="P:proteolysis"/>
    <property type="evidence" value="ECO:0007669"/>
    <property type="project" value="UniProtKB-KW"/>
</dbReference>
<dbReference type="Proteomes" id="UP000515163">
    <property type="component" value="Unplaced"/>
</dbReference>
<evidence type="ECO:0000256" key="7">
    <source>
        <dbReference type="ARBA" id="ARBA00022801"/>
    </source>
</evidence>
<dbReference type="FunCoup" id="A0A6P8IQS5">
    <property type="interactions" value="83"/>
</dbReference>
<evidence type="ECO:0000256" key="11">
    <source>
        <dbReference type="ARBA" id="ARBA00023136"/>
    </source>
</evidence>
<dbReference type="Gene3D" id="3.40.390.10">
    <property type="entry name" value="Collagenase (Catalytic Domain)"/>
    <property type="match status" value="1"/>
</dbReference>
<dbReference type="PANTHER" id="PTHR10127">
    <property type="entry name" value="DISCOIDIN, CUB, EGF, LAMININ , AND ZINC METALLOPROTEASE DOMAIN CONTAINING"/>
    <property type="match status" value="1"/>
</dbReference>
<evidence type="ECO:0000259" key="17">
    <source>
        <dbReference type="PROSITE" id="PS50060"/>
    </source>
</evidence>
<dbReference type="InterPro" id="IPR036383">
    <property type="entry name" value="TSP1_rpt_sf"/>
</dbReference>
<dbReference type="KEGG" id="aten:116303371"/>
<keyword evidence="12" id="KW-0865">Zymogen</keyword>
<dbReference type="RefSeq" id="XP_031568760.1">
    <property type="nucleotide sequence ID" value="XM_031712900.1"/>
</dbReference>
<dbReference type="InterPro" id="IPR001506">
    <property type="entry name" value="Peptidase_M12A"/>
</dbReference>
<feature type="binding site" evidence="15">
    <location>
        <position position="220"/>
    </location>
    <ligand>
        <name>Zn(2+)</name>
        <dbReference type="ChEBI" id="CHEBI:29105"/>
        <note>catalytic</note>
    </ligand>
</feature>
<feature type="active site" evidence="15">
    <location>
        <position position="211"/>
    </location>
</feature>
<dbReference type="SUPFAM" id="SSF49899">
    <property type="entry name" value="Concanavalin A-like lectins/glucanases"/>
    <property type="match status" value="1"/>
</dbReference>
<dbReference type="CDD" id="cd06263">
    <property type="entry name" value="MAM"/>
    <property type="match status" value="1"/>
</dbReference>
<dbReference type="Pfam" id="PF01400">
    <property type="entry name" value="Astacin"/>
    <property type="match status" value="1"/>
</dbReference>
<dbReference type="InterPro" id="IPR013320">
    <property type="entry name" value="ConA-like_dom_sf"/>
</dbReference>
<feature type="binding site" evidence="15">
    <location>
        <position position="214"/>
    </location>
    <ligand>
        <name>Zn(2+)</name>
        <dbReference type="ChEBI" id="CHEBI:29105"/>
        <note>catalytic</note>
    </ligand>
</feature>
<evidence type="ECO:0000313" key="20">
    <source>
        <dbReference type="RefSeq" id="XP_031568760.1"/>
    </source>
</evidence>
<dbReference type="SMART" id="SM00137">
    <property type="entry name" value="MAM"/>
    <property type="match status" value="1"/>
</dbReference>
<evidence type="ECO:0000256" key="5">
    <source>
        <dbReference type="ARBA" id="ARBA00022729"/>
    </source>
</evidence>
<comment type="cofactor">
    <cofactor evidence="15 16">
        <name>Zn(2+)</name>
        <dbReference type="ChEBI" id="CHEBI:29105"/>
    </cofactor>
    <text evidence="15 16">Binds 1 zinc ion per subunit.</text>
</comment>